<name>A0ABX2T6M2_9PROT</name>
<keyword evidence="3" id="KW-1185">Reference proteome</keyword>
<evidence type="ECO:0000313" key="2">
    <source>
        <dbReference type="EMBL" id="NYZ18921.1"/>
    </source>
</evidence>
<sequence>MTSVTAAKDRRSAAAESERLFRIGLARAFGGAIIFSLPIFMTMEMWYLGFYMDRLRLALMLAAGVPLLVGLSHYVGFEDTFNWREDLIDAFVAYAVGFAAAGTVLLCFGVIGPDMTADEIVGKVSLQALAGAIGALLAQNQFGQSVNDAEPPGQRVKGYFAELFIMAVGATFLAFNVAPTEEMIVISFQMTVWHTLALVLLSLLMMHGFVYALRFQGQEEHRPEDAPGWSLFLRYTVAGYAVCLVMSLYVLWSFGRLDGMGVRSAVMAAMVLCFPASVGAAAARLIL</sequence>
<dbReference type="InterPro" id="IPR024464">
    <property type="entry name" value="DUF2391"/>
</dbReference>
<dbReference type="InterPro" id="IPR013416">
    <property type="entry name" value="CHP02587_IM"/>
</dbReference>
<feature type="transmembrane region" description="Helical" evidence="1">
    <location>
        <begin position="87"/>
        <end position="108"/>
    </location>
</feature>
<keyword evidence="1" id="KW-0812">Transmembrane</keyword>
<feature type="transmembrane region" description="Helical" evidence="1">
    <location>
        <begin position="264"/>
        <end position="286"/>
    </location>
</feature>
<evidence type="ECO:0000256" key="1">
    <source>
        <dbReference type="SAM" id="Phobius"/>
    </source>
</evidence>
<feature type="transmembrane region" description="Helical" evidence="1">
    <location>
        <begin position="158"/>
        <end position="178"/>
    </location>
</feature>
<keyword evidence="1" id="KW-1133">Transmembrane helix</keyword>
<dbReference type="EMBL" id="JABFDB010000001">
    <property type="protein sequence ID" value="NYZ18921.1"/>
    <property type="molecule type" value="Genomic_DNA"/>
</dbReference>
<dbReference type="Pfam" id="PF09622">
    <property type="entry name" value="DUF2391"/>
    <property type="match status" value="1"/>
</dbReference>
<protein>
    <submittedName>
        <fullName evidence="2">TIGR02587 family membrane protein</fullName>
    </submittedName>
</protein>
<organism evidence="2 3">
    <name type="scientific">Azospirillum oleiclasticum</name>
    <dbReference type="NCBI Taxonomy" id="2735135"/>
    <lineage>
        <taxon>Bacteria</taxon>
        <taxon>Pseudomonadati</taxon>
        <taxon>Pseudomonadota</taxon>
        <taxon>Alphaproteobacteria</taxon>
        <taxon>Rhodospirillales</taxon>
        <taxon>Azospirillaceae</taxon>
        <taxon>Azospirillum</taxon>
    </lineage>
</organism>
<feature type="transmembrane region" description="Helical" evidence="1">
    <location>
        <begin position="20"/>
        <end position="43"/>
    </location>
</feature>
<proteinExistence type="predicted"/>
<gene>
    <name evidence="2" type="ORF">HND93_04295</name>
</gene>
<evidence type="ECO:0000313" key="3">
    <source>
        <dbReference type="Proteomes" id="UP000584642"/>
    </source>
</evidence>
<feature type="transmembrane region" description="Helical" evidence="1">
    <location>
        <begin position="190"/>
        <end position="212"/>
    </location>
</feature>
<dbReference type="NCBIfam" id="TIGR02587">
    <property type="entry name" value="TIGR02587 family membrane protein"/>
    <property type="match status" value="1"/>
</dbReference>
<reference evidence="2 3" key="1">
    <citation type="submission" date="2020-05" db="EMBL/GenBank/DDBJ databases">
        <title>Azospirillum oleiclasticum sp. nov, a nitrogen-fixing and heavy crude oil-emulsifying bacterium isolated from the crude oil of Yumen Oilfield.</title>
        <authorList>
            <person name="Wu D."/>
            <person name="Cai M."/>
            <person name="Zhang X."/>
        </authorList>
    </citation>
    <scope>NUCLEOTIDE SEQUENCE [LARGE SCALE GENOMIC DNA]</scope>
    <source>
        <strain evidence="2 3">ROY-1-1-2</strain>
    </source>
</reference>
<dbReference type="Proteomes" id="UP000584642">
    <property type="component" value="Unassembled WGS sequence"/>
</dbReference>
<keyword evidence="1" id="KW-0472">Membrane</keyword>
<feature type="transmembrane region" description="Helical" evidence="1">
    <location>
        <begin position="55"/>
        <end position="75"/>
    </location>
</feature>
<feature type="transmembrane region" description="Helical" evidence="1">
    <location>
        <begin position="232"/>
        <end position="252"/>
    </location>
</feature>
<comment type="caution">
    <text evidence="2">The sequence shown here is derived from an EMBL/GenBank/DDBJ whole genome shotgun (WGS) entry which is preliminary data.</text>
</comment>
<accession>A0ABX2T6M2</accession>